<keyword evidence="9 12" id="KW-0472">Membrane</keyword>
<keyword evidence="6 12" id="KW-1133">Transmembrane helix</keyword>
<organism evidence="15 16">
    <name type="scientific">Labrus bergylta</name>
    <name type="common">ballan wrasse</name>
    <dbReference type="NCBI Taxonomy" id="56723"/>
    <lineage>
        <taxon>Eukaryota</taxon>
        <taxon>Metazoa</taxon>
        <taxon>Chordata</taxon>
        <taxon>Craniata</taxon>
        <taxon>Vertebrata</taxon>
        <taxon>Euteleostomi</taxon>
        <taxon>Actinopterygii</taxon>
        <taxon>Neopterygii</taxon>
        <taxon>Teleostei</taxon>
        <taxon>Neoteleostei</taxon>
        <taxon>Acanthomorphata</taxon>
        <taxon>Eupercaria</taxon>
        <taxon>Labriformes</taxon>
        <taxon>Labridae</taxon>
        <taxon>Labrus</taxon>
    </lineage>
</organism>
<accession>A0A3Q3GAN6</accession>
<keyword evidence="7" id="KW-0333">Golgi apparatus</keyword>
<keyword evidence="5 12" id="KW-0812">Transmembrane</keyword>
<evidence type="ECO:0000256" key="8">
    <source>
        <dbReference type="ARBA" id="ARBA00023054"/>
    </source>
</evidence>
<reference evidence="15" key="1">
    <citation type="submission" date="2025-08" db="UniProtKB">
        <authorList>
            <consortium name="Ensembl"/>
        </authorList>
    </citation>
    <scope>IDENTIFICATION</scope>
</reference>
<evidence type="ECO:0000256" key="9">
    <source>
        <dbReference type="ARBA" id="ARBA00023136"/>
    </source>
</evidence>
<evidence type="ECO:0000256" key="4">
    <source>
        <dbReference type="ARBA" id="ARBA00022448"/>
    </source>
</evidence>
<dbReference type="PANTHER" id="PTHR14043:SF15">
    <property type="entry name" value="PROTEIN CASP"/>
    <property type="match status" value="1"/>
</dbReference>
<feature type="transmembrane region" description="Helical" evidence="12">
    <location>
        <begin position="615"/>
        <end position="636"/>
    </location>
</feature>
<evidence type="ECO:0000256" key="10">
    <source>
        <dbReference type="SAM" id="Coils"/>
    </source>
</evidence>
<keyword evidence="16" id="KW-1185">Reference proteome</keyword>
<evidence type="ECO:0000256" key="12">
    <source>
        <dbReference type="SAM" id="Phobius"/>
    </source>
</evidence>
<evidence type="ECO:0000256" key="1">
    <source>
        <dbReference type="ARBA" id="ARBA00004409"/>
    </source>
</evidence>
<feature type="compositionally biased region" description="Low complexity" evidence="11">
    <location>
        <begin position="265"/>
        <end position="277"/>
    </location>
</feature>
<feature type="region of interest" description="Disordered" evidence="11">
    <location>
        <begin position="186"/>
        <end position="213"/>
    </location>
</feature>
<evidence type="ECO:0000256" key="5">
    <source>
        <dbReference type="ARBA" id="ARBA00022692"/>
    </source>
</evidence>
<evidence type="ECO:0000313" key="15">
    <source>
        <dbReference type="Ensembl" id="ENSLBEP00000028664.1"/>
    </source>
</evidence>
<comment type="similarity">
    <text evidence="2">Belongs to the CASP family.</text>
</comment>
<evidence type="ECO:0000256" key="6">
    <source>
        <dbReference type="ARBA" id="ARBA00022989"/>
    </source>
</evidence>
<dbReference type="Pfam" id="PF08172">
    <property type="entry name" value="CASP_C"/>
    <property type="match status" value="1"/>
</dbReference>
<dbReference type="Proteomes" id="UP000261660">
    <property type="component" value="Unplaced"/>
</dbReference>
<dbReference type="GO" id="GO:0006891">
    <property type="term" value="P:intra-Golgi vesicle-mediated transport"/>
    <property type="evidence" value="ECO:0007669"/>
    <property type="project" value="InterPro"/>
</dbReference>
<feature type="domain" description="Cux N-terminal" evidence="14">
    <location>
        <begin position="4"/>
        <end position="112"/>
    </location>
</feature>
<feature type="region of interest" description="Disordered" evidence="11">
    <location>
        <begin position="258"/>
        <end position="295"/>
    </location>
</feature>
<name>A0A3Q3GAN6_9LABR</name>
<dbReference type="GO" id="GO:0005634">
    <property type="term" value="C:nucleus"/>
    <property type="evidence" value="ECO:0007669"/>
    <property type="project" value="TreeGrafter"/>
</dbReference>
<dbReference type="PANTHER" id="PTHR14043">
    <property type="entry name" value="CCAAT DISPLACEMENT PROTEIN-RELATED"/>
    <property type="match status" value="1"/>
</dbReference>
<keyword evidence="8 10" id="KW-0175">Coiled coil</keyword>
<protein>
    <recommendedName>
        <fullName evidence="3">Protein CASP</fullName>
    </recommendedName>
</protein>
<dbReference type="GO" id="GO:0000977">
    <property type="term" value="F:RNA polymerase II transcription regulatory region sequence-specific DNA binding"/>
    <property type="evidence" value="ECO:0007669"/>
    <property type="project" value="TreeGrafter"/>
</dbReference>
<evidence type="ECO:0000259" key="14">
    <source>
        <dbReference type="Pfam" id="PF25398"/>
    </source>
</evidence>
<dbReference type="GO" id="GO:0000139">
    <property type="term" value="C:Golgi membrane"/>
    <property type="evidence" value="ECO:0007669"/>
    <property type="project" value="UniProtKB-SubCell"/>
</dbReference>
<feature type="domain" description="CASP C-terminal" evidence="13">
    <location>
        <begin position="423"/>
        <end position="639"/>
    </location>
</feature>
<dbReference type="GeneTree" id="ENSGT00940000163742"/>
<evidence type="ECO:0000313" key="16">
    <source>
        <dbReference type="Proteomes" id="UP000261660"/>
    </source>
</evidence>
<proteinExistence type="inferred from homology"/>
<evidence type="ECO:0000256" key="7">
    <source>
        <dbReference type="ARBA" id="ARBA00023034"/>
    </source>
</evidence>
<dbReference type="AlphaFoldDB" id="A0A3Q3GAN6"/>
<dbReference type="InterPro" id="IPR012955">
    <property type="entry name" value="CASP_C"/>
</dbReference>
<evidence type="ECO:0000256" key="2">
    <source>
        <dbReference type="ARBA" id="ARBA00006415"/>
    </source>
</evidence>
<dbReference type="Pfam" id="PF25398">
    <property type="entry name" value="CUX1_N"/>
    <property type="match status" value="1"/>
</dbReference>
<keyword evidence="4" id="KW-0813">Transport</keyword>
<sequence length="670" mass="77217">MAANAGSMFQYWKRFDLQQLQKELDATATQLANRQDESEQSRKKLIDLSREFKKSTPEDFRKQVAPLLKSFQGEIDALSKRSKEAEAAFLNVYKKIIDVPDPVPVLELAQQLQLKLQRMHDIETENTKLRETLEDYNKEFAEVKNQEVTIKALKEKIREYEQTLKNQAENLAQEKQLQLHNDYAEKERKLQESQDSMSSRLEEAEHKAQSLQTALETTQAELFDLKTKYDEESTTLHKLIFIQHFLFSFQRAEAAQRETDSLREQLSSSSQSQLLSSPAKADPDTEQDSEGASHSNLEAELRAKERETAQLVEDVQRLQASLTKLRETTSSQITQLEQQLSTKTATLKELEEKLQNQADYEEVKKELSKHIFFSFLNPILISLRQDSSKPLEVLLLERNRSLQSESAALRIANTELSGRYADLQVEFSAAVRTSAEQKELILKLEHDLSTIQAMSSLSRPDAEGSEVSNMENIPEPIKEATAMFAGILHPEMPQGQMDSLLSIISSQRERFRSRNQELETENRSMQQTMQVLQTELDSLRADNIKLYEKIKFLQSYPGRAGGSDDTVMRYSSQYEERLDPFASFSKKERQRRYQSLSPWDKATLSLGRVILSNKMARTIAFFYTLFLHCLVFLVLYKTAWSESIGRDCATFCAQKYADHLHQFHENDQNL</sequence>
<evidence type="ECO:0000256" key="11">
    <source>
        <dbReference type="SAM" id="MobiDB-lite"/>
    </source>
</evidence>
<evidence type="ECO:0000256" key="3">
    <source>
        <dbReference type="ARBA" id="ARBA00018691"/>
    </source>
</evidence>
<comment type="subcellular location">
    <subcellularLocation>
        <location evidence="1">Golgi apparatus membrane</location>
        <topology evidence="1">Single-pass type IV membrane protein</topology>
    </subcellularLocation>
</comment>
<dbReference type="InterPro" id="IPR057476">
    <property type="entry name" value="Cux_N"/>
</dbReference>
<evidence type="ECO:0000259" key="13">
    <source>
        <dbReference type="Pfam" id="PF08172"/>
    </source>
</evidence>
<feature type="coiled-coil region" evidence="10">
    <location>
        <begin position="501"/>
        <end position="549"/>
    </location>
</feature>
<reference evidence="15" key="2">
    <citation type="submission" date="2025-09" db="UniProtKB">
        <authorList>
            <consortium name="Ensembl"/>
        </authorList>
    </citation>
    <scope>IDENTIFICATION</scope>
</reference>
<dbReference type="GO" id="GO:0000981">
    <property type="term" value="F:DNA-binding transcription factor activity, RNA polymerase II-specific"/>
    <property type="evidence" value="ECO:0007669"/>
    <property type="project" value="TreeGrafter"/>
</dbReference>
<dbReference type="Ensembl" id="ENSLBET00000030010.1">
    <property type="protein sequence ID" value="ENSLBEP00000028664.1"/>
    <property type="gene ID" value="ENSLBEG00000021595.1"/>
</dbReference>